<dbReference type="EMBL" id="RDSR01000016">
    <property type="protein sequence ID" value="RNE59359.1"/>
    <property type="molecule type" value="Genomic_DNA"/>
</dbReference>
<dbReference type="InterPro" id="IPR011010">
    <property type="entry name" value="DNA_brk_join_enz"/>
</dbReference>
<proteinExistence type="predicted"/>
<keyword evidence="3" id="KW-1185">Reference proteome</keyword>
<evidence type="ECO:0000256" key="1">
    <source>
        <dbReference type="ARBA" id="ARBA00023172"/>
    </source>
</evidence>
<organism evidence="2 3">
    <name type="scientific">Cryobacterium tepidiphilum</name>
    <dbReference type="NCBI Taxonomy" id="2486026"/>
    <lineage>
        <taxon>Bacteria</taxon>
        <taxon>Bacillati</taxon>
        <taxon>Actinomycetota</taxon>
        <taxon>Actinomycetes</taxon>
        <taxon>Micrococcales</taxon>
        <taxon>Microbacteriaceae</taxon>
        <taxon>Cryobacterium</taxon>
    </lineage>
</organism>
<dbReference type="AlphaFoldDB" id="A0A3M8L374"/>
<dbReference type="Gene3D" id="1.10.443.10">
    <property type="entry name" value="Intergrase catalytic core"/>
    <property type="match status" value="1"/>
</dbReference>
<dbReference type="GO" id="GO:0015074">
    <property type="term" value="P:DNA integration"/>
    <property type="evidence" value="ECO:0007669"/>
    <property type="project" value="InterPro"/>
</dbReference>
<dbReference type="OrthoDB" id="5189518at2"/>
<reference evidence="2 3" key="1">
    <citation type="submission" date="2018-11" db="EMBL/GenBank/DDBJ databases">
        <title>Cryobacterium sp. nov., isolated from rhizosphere soil of lettuce.</title>
        <authorList>
            <person name="Wang Y."/>
        </authorList>
    </citation>
    <scope>NUCLEOTIDE SEQUENCE [LARGE SCALE GENOMIC DNA]</scope>
    <source>
        <strain evidence="2 3">NEAU-85</strain>
    </source>
</reference>
<name>A0A3M8L374_9MICO</name>
<dbReference type="GO" id="GO:0006310">
    <property type="term" value="P:DNA recombination"/>
    <property type="evidence" value="ECO:0007669"/>
    <property type="project" value="UniProtKB-KW"/>
</dbReference>
<dbReference type="Proteomes" id="UP000279859">
    <property type="component" value="Unassembled WGS sequence"/>
</dbReference>
<gene>
    <name evidence="2" type="ORF">EEJ31_09985</name>
</gene>
<dbReference type="GO" id="GO:0003677">
    <property type="term" value="F:DNA binding"/>
    <property type="evidence" value="ECO:0007669"/>
    <property type="project" value="InterPro"/>
</dbReference>
<sequence>MSYDSSARLLRFKEGTDDEGVAAARMTLRSEPAGDEARAAMIAARSSMPASSAKKMTEYVPDLPAEQVNVIRPFVEDAITLALPQNSYSVEALLGPCMHFVYWAVFVVGADLDASIIFDRELIEHYVRESLPELAEGTRRNHRAWLFRVAEAVNPEANPRNPMPLNERSLDTPYDDDERTALDHWAAGQATPYMRQAATVLIALGTGAGLSSGEIATLRRESVTEGPDRVVSIELPGEDKPRIVPVTARYEKALAKAIKKVPAGAFVFLPNRTRTGNEVVSAWVARSLTPPGTPTVRVRRMRNTWLVTHMANRVDVLTLMEAAGLQSLESISRLAAFVPRPSEDARTAQLRGTK</sequence>
<dbReference type="SUPFAM" id="SSF56349">
    <property type="entry name" value="DNA breaking-rejoining enzymes"/>
    <property type="match status" value="1"/>
</dbReference>
<evidence type="ECO:0000313" key="3">
    <source>
        <dbReference type="Proteomes" id="UP000279859"/>
    </source>
</evidence>
<keyword evidence="1" id="KW-0233">DNA recombination</keyword>
<evidence type="ECO:0000313" key="2">
    <source>
        <dbReference type="EMBL" id="RNE59359.1"/>
    </source>
</evidence>
<comment type="caution">
    <text evidence="2">The sequence shown here is derived from an EMBL/GenBank/DDBJ whole genome shotgun (WGS) entry which is preliminary data.</text>
</comment>
<dbReference type="InterPro" id="IPR013762">
    <property type="entry name" value="Integrase-like_cat_sf"/>
</dbReference>
<protein>
    <submittedName>
        <fullName evidence="2">Site-specific integrase</fullName>
    </submittedName>
</protein>
<dbReference type="RefSeq" id="WP_123046155.1">
    <property type="nucleotide sequence ID" value="NZ_RDSR01000016.1"/>
</dbReference>
<accession>A0A3M8L374</accession>